<dbReference type="EMBL" id="BSVB01000001">
    <property type="protein sequence ID" value="GMA93270.1"/>
    <property type="molecule type" value="Genomic_DNA"/>
</dbReference>
<feature type="domain" description="Apolipoprotein N-acyltransferase N-terminal" evidence="2">
    <location>
        <begin position="26"/>
        <end position="102"/>
    </location>
</feature>
<dbReference type="Pfam" id="PF20154">
    <property type="entry name" value="LNT_N"/>
    <property type="match status" value="1"/>
</dbReference>
<feature type="transmembrane region" description="Helical" evidence="1">
    <location>
        <begin position="39"/>
        <end position="55"/>
    </location>
</feature>
<dbReference type="Proteomes" id="UP001157034">
    <property type="component" value="Unassembled WGS sequence"/>
</dbReference>
<evidence type="ECO:0000259" key="2">
    <source>
        <dbReference type="Pfam" id="PF20154"/>
    </source>
</evidence>
<feature type="transmembrane region" description="Helical" evidence="1">
    <location>
        <begin position="12"/>
        <end position="33"/>
    </location>
</feature>
<keyword evidence="1" id="KW-0472">Membrane</keyword>
<evidence type="ECO:0000256" key="1">
    <source>
        <dbReference type="SAM" id="Phobius"/>
    </source>
</evidence>
<accession>A0ABQ6JY73</accession>
<proteinExistence type="predicted"/>
<feature type="transmembrane region" description="Helical" evidence="1">
    <location>
        <begin position="88"/>
        <end position="105"/>
    </location>
</feature>
<keyword evidence="1" id="KW-1133">Transmembrane helix</keyword>
<gene>
    <name evidence="3" type="ORF">GCM10025881_00940</name>
</gene>
<sequence length="106" mass="11266">MATYAEPVRARPALPLGWALLVAVCAGFILDGAFPDIDVWPLAFLGIGLALLIQQGRRLGSAFLVGFVFGTVFFGWQVFWATTFLGPLPWAALSVFMGAWCGAGGC</sequence>
<keyword evidence="1" id="KW-0812">Transmembrane</keyword>
<reference evidence="4" key="1">
    <citation type="journal article" date="2019" name="Int. J. Syst. Evol. Microbiol.">
        <title>The Global Catalogue of Microorganisms (GCM) 10K type strain sequencing project: providing services to taxonomists for standard genome sequencing and annotation.</title>
        <authorList>
            <consortium name="The Broad Institute Genomics Platform"/>
            <consortium name="The Broad Institute Genome Sequencing Center for Infectious Disease"/>
            <person name="Wu L."/>
            <person name="Ma J."/>
        </authorList>
    </citation>
    <scope>NUCLEOTIDE SEQUENCE [LARGE SCALE GENOMIC DNA]</scope>
    <source>
        <strain evidence="4">NBRC 108894</strain>
    </source>
</reference>
<protein>
    <recommendedName>
        <fullName evidence="2">Apolipoprotein N-acyltransferase N-terminal domain-containing protein</fullName>
    </recommendedName>
</protein>
<name>A0ABQ6JY73_9MICO</name>
<comment type="caution">
    <text evidence="3">The sequence shown here is derived from an EMBL/GenBank/DDBJ whole genome shotgun (WGS) entry which is preliminary data.</text>
</comment>
<organism evidence="3 4">
    <name type="scientific">Pseudolysinimonas kribbensis</name>
    <dbReference type="NCBI Taxonomy" id="433641"/>
    <lineage>
        <taxon>Bacteria</taxon>
        <taxon>Bacillati</taxon>
        <taxon>Actinomycetota</taxon>
        <taxon>Actinomycetes</taxon>
        <taxon>Micrococcales</taxon>
        <taxon>Microbacteriaceae</taxon>
        <taxon>Pseudolysinimonas</taxon>
    </lineage>
</organism>
<evidence type="ECO:0000313" key="3">
    <source>
        <dbReference type="EMBL" id="GMA93270.1"/>
    </source>
</evidence>
<dbReference type="InterPro" id="IPR045378">
    <property type="entry name" value="LNT_N"/>
</dbReference>
<feature type="transmembrane region" description="Helical" evidence="1">
    <location>
        <begin position="62"/>
        <end position="82"/>
    </location>
</feature>
<keyword evidence="4" id="KW-1185">Reference proteome</keyword>
<evidence type="ECO:0000313" key="4">
    <source>
        <dbReference type="Proteomes" id="UP001157034"/>
    </source>
</evidence>